<name>A0ABD0UW94_DENTH</name>
<dbReference type="AlphaFoldDB" id="A0ABD0UW94"/>
<evidence type="ECO:0000313" key="2">
    <source>
        <dbReference type="EMBL" id="KAL0917102.1"/>
    </source>
</evidence>
<evidence type="ECO:0000313" key="3">
    <source>
        <dbReference type="Proteomes" id="UP001552299"/>
    </source>
</evidence>
<accession>A0ABD0UW94</accession>
<evidence type="ECO:0000256" key="1">
    <source>
        <dbReference type="SAM" id="MobiDB-lite"/>
    </source>
</evidence>
<keyword evidence="3" id="KW-1185">Reference proteome</keyword>
<protein>
    <submittedName>
        <fullName evidence="2">Uncharacterized protein</fullName>
    </submittedName>
</protein>
<organism evidence="2 3">
    <name type="scientific">Dendrobium thyrsiflorum</name>
    <name type="common">Pinecone-like raceme dendrobium</name>
    <name type="synonym">Orchid</name>
    <dbReference type="NCBI Taxonomy" id="117978"/>
    <lineage>
        <taxon>Eukaryota</taxon>
        <taxon>Viridiplantae</taxon>
        <taxon>Streptophyta</taxon>
        <taxon>Embryophyta</taxon>
        <taxon>Tracheophyta</taxon>
        <taxon>Spermatophyta</taxon>
        <taxon>Magnoliopsida</taxon>
        <taxon>Liliopsida</taxon>
        <taxon>Asparagales</taxon>
        <taxon>Orchidaceae</taxon>
        <taxon>Epidendroideae</taxon>
        <taxon>Malaxideae</taxon>
        <taxon>Dendrobiinae</taxon>
        <taxon>Dendrobium</taxon>
    </lineage>
</organism>
<comment type="caution">
    <text evidence="2">The sequence shown here is derived from an EMBL/GenBank/DDBJ whole genome shotgun (WGS) entry which is preliminary data.</text>
</comment>
<reference evidence="2 3" key="1">
    <citation type="journal article" date="2024" name="Plant Biotechnol. J.">
        <title>Dendrobium thyrsiflorum genome and its molecular insights into genes involved in important horticultural traits.</title>
        <authorList>
            <person name="Chen B."/>
            <person name="Wang J.Y."/>
            <person name="Zheng P.J."/>
            <person name="Li K.L."/>
            <person name="Liang Y.M."/>
            <person name="Chen X.F."/>
            <person name="Zhang C."/>
            <person name="Zhao X."/>
            <person name="He X."/>
            <person name="Zhang G.Q."/>
            <person name="Liu Z.J."/>
            <person name="Xu Q."/>
        </authorList>
    </citation>
    <scope>NUCLEOTIDE SEQUENCE [LARGE SCALE GENOMIC DNA]</scope>
    <source>
        <strain evidence="2">GZMU011</strain>
    </source>
</reference>
<dbReference type="Proteomes" id="UP001552299">
    <property type="component" value="Unassembled WGS sequence"/>
</dbReference>
<gene>
    <name evidence="2" type="ORF">M5K25_012148</name>
</gene>
<dbReference type="EMBL" id="JANQDX010000010">
    <property type="protein sequence ID" value="KAL0917102.1"/>
    <property type="molecule type" value="Genomic_DNA"/>
</dbReference>
<proteinExistence type="predicted"/>
<sequence length="167" mass="18367">MPDHRLASDLHPATNGLSDIHWCNFPIGVSYNGLSDLRTHRQQSFQPSSPADYGPYNHLCRLQSFRPPSLDNSLSDLRHPLITVIPTSSTDNGLSNLRRPPTTVFPPPSPADYGPSDLHRQTTVRMKSLLRFEVMGDDSSEWIEGFSGAAALEANSCIGHEIQSTAS</sequence>
<feature type="region of interest" description="Disordered" evidence="1">
    <location>
        <begin position="92"/>
        <end position="118"/>
    </location>
</feature>